<evidence type="ECO:0000256" key="3">
    <source>
        <dbReference type="ARBA" id="ARBA00023163"/>
    </source>
</evidence>
<reference evidence="5 6" key="1">
    <citation type="submission" date="2022-04" db="EMBL/GenBank/DDBJ databases">
        <title>Gracilibacillus sp. isolated from saltern.</title>
        <authorList>
            <person name="Won M."/>
            <person name="Lee C.-M."/>
            <person name="Woen H.-Y."/>
            <person name="Kwon S.-W."/>
        </authorList>
    </citation>
    <scope>NUCLEOTIDE SEQUENCE [LARGE SCALE GENOMIC DNA]</scope>
    <source>
        <strain evidence="5 6">SSWR10-1</strain>
    </source>
</reference>
<dbReference type="PANTHER" id="PTHR42756:SF1">
    <property type="entry name" value="TRANSCRIPTIONAL REPRESSOR OF EMRAB OPERON"/>
    <property type="match status" value="1"/>
</dbReference>
<protein>
    <submittedName>
        <fullName evidence="5">MarR family transcriptional regulator</fullName>
    </submittedName>
</protein>
<accession>A0ABY4ETE4</accession>
<keyword evidence="2" id="KW-0238">DNA-binding</keyword>
<evidence type="ECO:0000256" key="2">
    <source>
        <dbReference type="ARBA" id="ARBA00023125"/>
    </source>
</evidence>
<feature type="domain" description="HTH marR-type" evidence="4">
    <location>
        <begin position="1"/>
        <end position="134"/>
    </location>
</feature>
<dbReference type="PANTHER" id="PTHR42756">
    <property type="entry name" value="TRANSCRIPTIONAL REGULATOR, MARR"/>
    <property type="match status" value="1"/>
</dbReference>
<evidence type="ECO:0000259" key="4">
    <source>
        <dbReference type="PROSITE" id="PS50995"/>
    </source>
</evidence>
<evidence type="ECO:0000256" key="1">
    <source>
        <dbReference type="ARBA" id="ARBA00023015"/>
    </source>
</evidence>
<keyword evidence="1" id="KW-0805">Transcription regulation</keyword>
<dbReference type="InterPro" id="IPR036390">
    <property type="entry name" value="WH_DNA-bd_sf"/>
</dbReference>
<dbReference type="EMBL" id="CP095072">
    <property type="protein sequence ID" value="UOQ47027.1"/>
    <property type="molecule type" value="Genomic_DNA"/>
</dbReference>
<evidence type="ECO:0000313" key="6">
    <source>
        <dbReference type="Proteomes" id="UP000831782"/>
    </source>
</evidence>
<organism evidence="5 6">
    <name type="scientific">Gracilibacillus caseinilyticus</name>
    <dbReference type="NCBI Taxonomy" id="2932256"/>
    <lineage>
        <taxon>Bacteria</taxon>
        <taxon>Bacillati</taxon>
        <taxon>Bacillota</taxon>
        <taxon>Bacilli</taxon>
        <taxon>Bacillales</taxon>
        <taxon>Bacillaceae</taxon>
        <taxon>Gracilibacillus</taxon>
    </lineage>
</organism>
<sequence length="139" mass="16712">MDTSHLLHLYNQKLRLFQNELNEQLKPFGLFHSQWTILYTLFQKEEMTQTEIWQYLKVEAPTITRTLVRMEKNGWVNRSIGQDKRERIVTLTNKAKSTYPEIMKQIKGTEVQFLQNLSQQERQQFQQLLEKLSLERGII</sequence>
<dbReference type="PRINTS" id="PR00598">
    <property type="entry name" value="HTHMARR"/>
</dbReference>
<dbReference type="SUPFAM" id="SSF46785">
    <property type="entry name" value="Winged helix' DNA-binding domain"/>
    <property type="match status" value="1"/>
</dbReference>
<dbReference type="PROSITE" id="PS50995">
    <property type="entry name" value="HTH_MARR_2"/>
    <property type="match status" value="1"/>
</dbReference>
<dbReference type="Gene3D" id="1.10.10.10">
    <property type="entry name" value="Winged helix-like DNA-binding domain superfamily/Winged helix DNA-binding domain"/>
    <property type="match status" value="1"/>
</dbReference>
<dbReference type="InterPro" id="IPR000835">
    <property type="entry name" value="HTH_MarR-typ"/>
</dbReference>
<dbReference type="SMART" id="SM00347">
    <property type="entry name" value="HTH_MARR"/>
    <property type="match status" value="1"/>
</dbReference>
<evidence type="ECO:0000313" key="5">
    <source>
        <dbReference type="EMBL" id="UOQ47027.1"/>
    </source>
</evidence>
<keyword evidence="6" id="KW-1185">Reference proteome</keyword>
<dbReference type="RefSeq" id="WP_244715747.1">
    <property type="nucleotide sequence ID" value="NZ_CP095072.1"/>
</dbReference>
<proteinExistence type="predicted"/>
<dbReference type="InterPro" id="IPR036388">
    <property type="entry name" value="WH-like_DNA-bd_sf"/>
</dbReference>
<name>A0ABY4ETE4_9BACI</name>
<dbReference type="Pfam" id="PF01047">
    <property type="entry name" value="MarR"/>
    <property type="match status" value="1"/>
</dbReference>
<keyword evidence="3" id="KW-0804">Transcription</keyword>
<dbReference type="Proteomes" id="UP000831782">
    <property type="component" value="Chromosome"/>
</dbReference>
<gene>
    <name evidence="5" type="ORF">MUN88_13140</name>
</gene>